<dbReference type="Gene3D" id="1.10.287.110">
    <property type="entry name" value="DnaJ domain"/>
    <property type="match status" value="1"/>
</dbReference>
<reference evidence="12" key="1">
    <citation type="submission" date="2022-11" db="UniProtKB">
        <authorList>
            <consortium name="WormBaseParasite"/>
        </authorList>
    </citation>
    <scope>IDENTIFICATION</scope>
</reference>
<evidence type="ECO:0000313" key="11">
    <source>
        <dbReference type="Proteomes" id="UP000887566"/>
    </source>
</evidence>
<feature type="chain" id="PRO_5037838552" evidence="9">
    <location>
        <begin position="19"/>
        <end position="335"/>
    </location>
</feature>
<dbReference type="WBParaSite" id="PSAMB.scaffold10824size3809.g33644.t1">
    <property type="protein sequence ID" value="PSAMB.scaffold10824size3809.g33644.t1"/>
    <property type="gene ID" value="PSAMB.scaffold10824size3809.g33644"/>
</dbReference>
<feature type="region of interest" description="Disordered" evidence="7">
    <location>
        <begin position="168"/>
        <end position="190"/>
    </location>
</feature>
<dbReference type="PROSITE" id="PS00636">
    <property type="entry name" value="DNAJ_1"/>
    <property type="match status" value="1"/>
</dbReference>
<evidence type="ECO:0000256" key="3">
    <source>
        <dbReference type="ARBA" id="ARBA00022989"/>
    </source>
</evidence>
<dbReference type="Pfam" id="PF00226">
    <property type="entry name" value="DnaJ"/>
    <property type="match status" value="1"/>
</dbReference>
<proteinExistence type="inferred from homology"/>
<keyword evidence="4 8" id="KW-0472">Membrane</keyword>
<dbReference type="PROSITE" id="PS50076">
    <property type="entry name" value="DNAJ_2"/>
    <property type="match status" value="1"/>
</dbReference>
<dbReference type="AlphaFoldDB" id="A0A914UL98"/>
<protein>
    <submittedName>
        <fullName evidence="12">J domain-containing protein</fullName>
    </submittedName>
</protein>
<evidence type="ECO:0000256" key="8">
    <source>
        <dbReference type="SAM" id="Phobius"/>
    </source>
</evidence>
<evidence type="ECO:0000256" key="9">
    <source>
        <dbReference type="SAM" id="SignalP"/>
    </source>
</evidence>
<evidence type="ECO:0000256" key="2">
    <source>
        <dbReference type="ARBA" id="ARBA00022692"/>
    </source>
</evidence>
<dbReference type="InterPro" id="IPR044632">
    <property type="entry name" value="DNAJC25-like"/>
</dbReference>
<keyword evidence="2 8" id="KW-0812">Transmembrane</keyword>
<evidence type="ECO:0000256" key="1">
    <source>
        <dbReference type="ARBA" id="ARBA00004141"/>
    </source>
</evidence>
<name>A0A914UL98_9BILA</name>
<dbReference type="GO" id="GO:0006457">
    <property type="term" value="P:protein folding"/>
    <property type="evidence" value="ECO:0007669"/>
    <property type="project" value="InterPro"/>
</dbReference>
<keyword evidence="9" id="KW-0732">Signal</keyword>
<organism evidence="11 12">
    <name type="scientific">Plectus sambesii</name>
    <dbReference type="NCBI Taxonomy" id="2011161"/>
    <lineage>
        <taxon>Eukaryota</taxon>
        <taxon>Metazoa</taxon>
        <taxon>Ecdysozoa</taxon>
        <taxon>Nematoda</taxon>
        <taxon>Chromadorea</taxon>
        <taxon>Plectida</taxon>
        <taxon>Plectina</taxon>
        <taxon>Plectoidea</taxon>
        <taxon>Plectidae</taxon>
        <taxon>Plectus</taxon>
    </lineage>
</organism>
<keyword evidence="5" id="KW-0143">Chaperone</keyword>
<dbReference type="SMART" id="SM00271">
    <property type="entry name" value="DnaJ"/>
    <property type="match status" value="1"/>
</dbReference>
<sequence>MKVLLLLVGAFVLQEASAFAPGLYCGMDNCYEVLGIGREATKSEMAKEYRKLAKKWHPDRARGDEAKKEAEIKFRLIATAYETLKDDESKKDYDYMLDHPEERYYHYYRYYRRRMAPKVDIRIVIVVTVLVISIIQHISASHKFKEAIDYLSREAKYRNQAEEMAKERGLLNDGGAKGKGKKRKDKETEKEEREAILRSIIEENIDIKGGYKRPSVWDTLLCQLVLLPVTLFVYMRWWLDWTWRYTIQRHEYDDQAKLHLIRKNMKMPESQFLSLPDEKHVEFLREELWIKDKFVEWKKEKEDREKEKLAQSGRYKQIRRYMKNKGPGQISFLED</sequence>
<feature type="signal peptide" evidence="9">
    <location>
        <begin position="1"/>
        <end position="18"/>
    </location>
</feature>
<dbReference type="CDD" id="cd06257">
    <property type="entry name" value="DnaJ"/>
    <property type="match status" value="1"/>
</dbReference>
<dbReference type="InterPro" id="IPR001623">
    <property type="entry name" value="DnaJ_domain"/>
</dbReference>
<dbReference type="PRINTS" id="PR00625">
    <property type="entry name" value="JDOMAIN"/>
</dbReference>
<feature type="transmembrane region" description="Helical" evidence="8">
    <location>
        <begin position="121"/>
        <end position="140"/>
    </location>
</feature>
<keyword evidence="11" id="KW-1185">Reference proteome</keyword>
<comment type="subcellular location">
    <subcellularLocation>
        <location evidence="1">Membrane</location>
        <topology evidence="1">Multi-pass membrane protein</topology>
    </subcellularLocation>
</comment>
<dbReference type="GO" id="GO:0005789">
    <property type="term" value="C:endoplasmic reticulum membrane"/>
    <property type="evidence" value="ECO:0007669"/>
    <property type="project" value="TreeGrafter"/>
</dbReference>
<evidence type="ECO:0000256" key="7">
    <source>
        <dbReference type="SAM" id="MobiDB-lite"/>
    </source>
</evidence>
<dbReference type="SUPFAM" id="SSF46565">
    <property type="entry name" value="Chaperone J-domain"/>
    <property type="match status" value="1"/>
</dbReference>
<evidence type="ECO:0000259" key="10">
    <source>
        <dbReference type="PROSITE" id="PS50076"/>
    </source>
</evidence>
<evidence type="ECO:0000256" key="5">
    <source>
        <dbReference type="ARBA" id="ARBA00023186"/>
    </source>
</evidence>
<keyword evidence="3 8" id="KW-1133">Transmembrane helix</keyword>
<accession>A0A914UL98</accession>
<dbReference type="PANTHER" id="PTHR44176:SF1">
    <property type="entry name" value="DNAJ HOMOLOG SUBFAMILY C MEMBER 25"/>
    <property type="match status" value="1"/>
</dbReference>
<feature type="domain" description="J" evidence="10">
    <location>
        <begin position="29"/>
        <end position="97"/>
    </location>
</feature>
<evidence type="ECO:0000256" key="4">
    <source>
        <dbReference type="ARBA" id="ARBA00023136"/>
    </source>
</evidence>
<dbReference type="FunFam" id="1.10.287.110:FF:000036">
    <property type="entry name" value="dnaJ homolog subfamily C member 25"/>
    <property type="match status" value="1"/>
</dbReference>
<evidence type="ECO:0000256" key="6">
    <source>
        <dbReference type="ARBA" id="ARBA00024193"/>
    </source>
</evidence>
<comment type="similarity">
    <text evidence="6">Belongs to the DNAJC25 family.</text>
</comment>
<dbReference type="PANTHER" id="PTHR44176">
    <property type="entry name" value="DNAJ HOMOLOG SUBFAMILY C MEMBER 25"/>
    <property type="match status" value="1"/>
</dbReference>
<dbReference type="InterPro" id="IPR036869">
    <property type="entry name" value="J_dom_sf"/>
</dbReference>
<feature type="transmembrane region" description="Helical" evidence="8">
    <location>
        <begin position="220"/>
        <end position="239"/>
    </location>
</feature>
<dbReference type="Proteomes" id="UP000887566">
    <property type="component" value="Unplaced"/>
</dbReference>
<dbReference type="InterPro" id="IPR018253">
    <property type="entry name" value="DnaJ_domain_CS"/>
</dbReference>
<evidence type="ECO:0000313" key="12">
    <source>
        <dbReference type="WBParaSite" id="PSAMB.scaffold10824size3809.g33644.t1"/>
    </source>
</evidence>